<reference evidence="1 2" key="1">
    <citation type="submission" date="2018-09" db="EMBL/GenBank/DDBJ databases">
        <title>Murine metabolic-syndrome-specific gut microbial biobank.</title>
        <authorList>
            <person name="Liu C."/>
        </authorList>
    </citation>
    <scope>NUCLEOTIDE SEQUENCE [LARGE SCALE GENOMIC DNA]</scope>
    <source>
        <strain evidence="1 2">0.1xD8-82</strain>
    </source>
</reference>
<protein>
    <submittedName>
        <fullName evidence="1">Uncharacterized protein</fullName>
    </submittedName>
</protein>
<gene>
    <name evidence="1" type="ORF">D7V94_08255</name>
</gene>
<evidence type="ECO:0000313" key="2">
    <source>
        <dbReference type="Proteomes" id="UP000280696"/>
    </source>
</evidence>
<dbReference type="Proteomes" id="UP000280696">
    <property type="component" value="Unassembled WGS sequence"/>
</dbReference>
<dbReference type="RefSeq" id="WP_120468654.1">
    <property type="nucleotide sequence ID" value="NZ_RAYQ01000006.1"/>
</dbReference>
<evidence type="ECO:0000313" key="1">
    <source>
        <dbReference type="EMBL" id="RKI92051.1"/>
    </source>
</evidence>
<proteinExistence type="predicted"/>
<dbReference type="EMBL" id="RAYQ01000006">
    <property type="protein sequence ID" value="RKI92051.1"/>
    <property type="molecule type" value="Genomic_DNA"/>
</dbReference>
<organism evidence="1 2">
    <name type="scientific">Parablautia intestinalis</name>
    <dbReference type="NCBI Taxonomy" id="2320100"/>
    <lineage>
        <taxon>Bacteria</taxon>
        <taxon>Bacillati</taxon>
        <taxon>Bacillota</taxon>
        <taxon>Clostridia</taxon>
        <taxon>Lachnospirales</taxon>
        <taxon>Lachnospiraceae</taxon>
        <taxon>Parablautia</taxon>
    </lineage>
</organism>
<name>A0A3A9AWV8_9FIRM</name>
<accession>A0A3A9AWV8</accession>
<dbReference type="OrthoDB" id="2046776at2"/>
<keyword evidence="2" id="KW-1185">Reference proteome</keyword>
<sequence length="187" mass="22013">MKLVKEKFVKTEFGGQMVETVKAIDFYLEEKSHTSQWQEPEKYKRLRKDIDRLFAQFEIFKLAVKQFYGVEYHFTRTDDYFGCCTNDGEDFLFRFEREKKVSGKELLKKLEKFEELEAATSKADEAYEAEPENAELEAVFDKAYKEEFHAMEELLNGIVALTNGQIDTETAKKMLFTKSFTPLLESR</sequence>
<comment type="caution">
    <text evidence="1">The sequence shown here is derived from an EMBL/GenBank/DDBJ whole genome shotgun (WGS) entry which is preliminary data.</text>
</comment>
<dbReference type="AlphaFoldDB" id="A0A3A9AWV8"/>